<reference evidence="1" key="1">
    <citation type="submission" date="2014-09" db="EMBL/GenBank/DDBJ databases">
        <authorList>
            <person name="Magalhaes I.L.F."/>
            <person name="Oliveira U."/>
            <person name="Santos F.R."/>
            <person name="Vidigal T.H.D.A."/>
            <person name="Brescovit A.D."/>
            <person name="Santos A.J."/>
        </authorList>
    </citation>
    <scope>NUCLEOTIDE SEQUENCE</scope>
    <source>
        <tissue evidence="1">Shoot tissue taken approximately 20 cm above the soil surface</tissue>
    </source>
</reference>
<reference evidence="1" key="2">
    <citation type="journal article" date="2015" name="Data Brief">
        <title>Shoot transcriptome of the giant reed, Arundo donax.</title>
        <authorList>
            <person name="Barrero R.A."/>
            <person name="Guerrero F.D."/>
            <person name="Moolhuijzen P."/>
            <person name="Goolsby J.A."/>
            <person name="Tidwell J."/>
            <person name="Bellgard S.E."/>
            <person name="Bellgard M.I."/>
        </authorList>
    </citation>
    <scope>NUCLEOTIDE SEQUENCE</scope>
    <source>
        <tissue evidence="1">Shoot tissue taken approximately 20 cm above the soil surface</tissue>
    </source>
</reference>
<name>A0A0A9HVP0_ARUDO</name>
<dbReference type="AlphaFoldDB" id="A0A0A9HVP0"/>
<accession>A0A0A9HVP0</accession>
<proteinExistence type="predicted"/>
<evidence type="ECO:0000313" key="1">
    <source>
        <dbReference type="EMBL" id="JAE38936.1"/>
    </source>
</evidence>
<dbReference type="EMBL" id="GBRH01158960">
    <property type="protein sequence ID" value="JAE38936.1"/>
    <property type="molecule type" value="Transcribed_RNA"/>
</dbReference>
<organism evidence="1">
    <name type="scientific">Arundo donax</name>
    <name type="common">Giant reed</name>
    <name type="synonym">Donax arundinaceus</name>
    <dbReference type="NCBI Taxonomy" id="35708"/>
    <lineage>
        <taxon>Eukaryota</taxon>
        <taxon>Viridiplantae</taxon>
        <taxon>Streptophyta</taxon>
        <taxon>Embryophyta</taxon>
        <taxon>Tracheophyta</taxon>
        <taxon>Spermatophyta</taxon>
        <taxon>Magnoliopsida</taxon>
        <taxon>Liliopsida</taxon>
        <taxon>Poales</taxon>
        <taxon>Poaceae</taxon>
        <taxon>PACMAD clade</taxon>
        <taxon>Arundinoideae</taxon>
        <taxon>Arundineae</taxon>
        <taxon>Arundo</taxon>
    </lineage>
</organism>
<protein>
    <submittedName>
        <fullName evidence="1">Uncharacterized protein</fullName>
    </submittedName>
</protein>
<sequence>MSRLEGATQFLSKLLYTMAYHLCLKSQQSSLVLM</sequence>